<gene>
    <name evidence="9" type="ORF">F8O03_16970</name>
</gene>
<evidence type="ECO:0000313" key="10">
    <source>
        <dbReference type="Proteomes" id="UP000490386"/>
    </source>
</evidence>
<keyword evidence="4 7" id="KW-1133">Transmembrane helix</keyword>
<keyword evidence="3 7" id="KW-0812">Transmembrane</keyword>
<evidence type="ECO:0000256" key="7">
    <source>
        <dbReference type="SAM" id="Phobius"/>
    </source>
</evidence>
<evidence type="ECO:0000256" key="5">
    <source>
        <dbReference type="ARBA" id="ARBA00023136"/>
    </source>
</evidence>
<dbReference type="EMBL" id="WBJX01000007">
    <property type="protein sequence ID" value="KAB1636215.1"/>
    <property type="molecule type" value="Genomic_DNA"/>
</dbReference>
<protein>
    <submittedName>
        <fullName evidence="9">FUSC family protein</fullName>
    </submittedName>
</protein>
<comment type="similarity">
    <text evidence="6">Belongs to the YccS/YhfK family.</text>
</comment>
<comment type="subcellular location">
    <subcellularLocation>
        <location evidence="1">Cell membrane</location>
        <topology evidence="1">Multi-pass membrane protein</topology>
    </subcellularLocation>
</comment>
<feature type="transmembrane region" description="Helical" evidence="7">
    <location>
        <begin position="315"/>
        <end position="339"/>
    </location>
</feature>
<evidence type="ECO:0000256" key="3">
    <source>
        <dbReference type="ARBA" id="ARBA00022692"/>
    </source>
</evidence>
<feature type="transmembrane region" description="Helical" evidence="7">
    <location>
        <begin position="76"/>
        <end position="96"/>
    </location>
</feature>
<feature type="transmembrane region" description="Helical" evidence="7">
    <location>
        <begin position="200"/>
        <end position="219"/>
    </location>
</feature>
<dbReference type="GO" id="GO:0005886">
    <property type="term" value="C:plasma membrane"/>
    <property type="evidence" value="ECO:0007669"/>
    <property type="project" value="UniProtKB-SubCell"/>
</dbReference>
<dbReference type="RefSeq" id="WP_151424924.1">
    <property type="nucleotide sequence ID" value="NZ_WBJX01000007.1"/>
</dbReference>
<evidence type="ECO:0000256" key="2">
    <source>
        <dbReference type="ARBA" id="ARBA00022475"/>
    </source>
</evidence>
<dbReference type="Pfam" id="PF13515">
    <property type="entry name" value="FUSC_2"/>
    <property type="match status" value="1"/>
</dbReference>
<dbReference type="OrthoDB" id="4989419at2"/>
<dbReference type="InterPro" id="IPR049453">
    <property type="entry name" value="Memb_transporter_dom"/>
</dbReference>
<organism evidence="9 10">
    <name type="scientific">Pseudoclavibacter terrae</name>
    <dbReference type="NCBI Taxonomy" id="1530195"/>
    <lineage>
        <taxon>Bacteria</taxon>
        <taxon>Bacillati</taxon>
        <taxon>Actinomycetota</taxon>
        <taxon>Actinomycetes</taxon>
        <taxon>Micrococcales</taxon>
        <taxon>Microbacteriaceae</taxon>
        <taxon>Pseudoclavibacter</taxon>
    </lineage>
</organism>
<dbReference type="PANTHER" id="PTHR30509">
    <property type="entry name" value="P-HYDROXYBENZOIC ACID EFFLUX PUMP SUBUNIT-RELATED"/>
    <property type="match status" value="1"/>
</dbReference>
<feature type="transmembrane region" description="Helical" evidence="7">
    <location>
        <begin position="41"/>
        <end position="64"/>
    </location>
</feature>
<evidence type="ECO:0000259" key="8">
    <source>
        <dbReference type="Pfam" id="PF13515"/>
    </source>
</evidence>
<keyword evidence="10" id="KW-1185">Reference proteome</keyword>
<feature type="domain" description="Integral membrane bound transporter" evidence="8">
    <location>
        <begin position="210"/>
        <end position="334"/>
    </location>
</feature>
<dbReference type="PANTHER" id="PTHR30509:SF9">
    <property type="entry name" value="MULTIDRUG RESISTANCE PROTEIN MDTO"/>
    <property type="match status" value="1"/>
</dbReference>
<evidence type="ECO:0000256" key="1">
    <source>
        <dbReference type="ARBA" id="ARBA00004651"/>
    </source>
</evidence>
<keyword evidence="5 7" id="KW-0472">Membrane</keyword>
<comment type="caution">
    <text evidence="9">The sequence shown here is derived from an EMBL/GenBank/DDBJ whole genome shotgun (WGS) entry which is preliminary data.</text>
</comment>
<sequence>MTRTHPLAELPHPHRLFDLGPHNGAHRVAIRAGISVGTPLLILWSIGHVELALYSTFGAFVSLYGRSHSHVIRARLQSGVAIGMVGAVSVGAAVSLSEQREWLVLPATAAYAAVITGAAQRFGWKPTGALFPVFALSATASIPGSETDALLAAGTAAASAAFALIVGIAGLARPAARDFERRARAAAAPTRPESPRVSEAVGVGLVVGVAGLIPTALGLDYPYWAMVAAAAALATSGPDEQLVRAGHRLTGTIAGVGVAWLIMSVDLPPIVTIAVICVLQMCAELFVVRNYGLALVFVTPLALVMLDFAHPQPDLTLLLARILETAIGVAVVIAAALAWRWAEHPGRRR</sequence>
<dbReference type="AlphaFoldDB" id="A0A7J5AXY1"/>
<feature type="transmembrane region" description="Helical" evidence="7">
    <location>
        <begin position="291"/>
        <end position="309"/>
    </location>
</feature>
<name>A0A7J5AXY1_9MICO</name>
<evidence type="ECO:0000256" key="6">
    <source>
        <dbReference type="ARBA" id="ARBA00043993"/>
    </source>
</evidence>
<accession>A0A7J5AXY1</accession>
<feature type="transmembrane region" description="Helical" evidence="7">
    <location>
        <begin position="102"/>
        <end position="119"/>
    </location>
</feature>
<reference evidence="9 10" key="1">
    <citation type="submission" date="2019-09" db="EMBL/GenBank/DDBJ databases">
        <title>Phylogeny of genus Pseudoclavibacter and closely related genus.</title>
        <authorList>
            <person name="Li Y."/>
        </authorList>
    </citation>
    <scope>NUCLEOTIDE SEQUENCE [LARGE SCALE GENOMIC DNA]</scope>
    <source>
        <strain evidence="9 10">THG-MD12</strain>
    </source>
</reference>
<dbReference type="Proteomes" id="UP000490386">
    <property type="component" value="Unassembled WGS sequence"/>
</dbReference>
<feature type="transmembrane region" description="Helical" evidence="7">
    <location>
        <begin position="258"/>
        <end position="279"/>
    </location>
</feature>
<evidence type="ECO:0000256" key="4">
    <source>
        <dbReference type="ARBA" id="ARBA00022989"/>
    </source>
</evidence>
<keyword evidence="2" id="KW-1003">Cell membrane</keyword>
<evidence type="ECO:0000313" key="9">
    <source>
        <dbReference type="EMBL" id="KAB1636215.1"/>
    </source>
</evidence>
<proteinExistence type="inferred from homology"/>
<feature type="transmembrane region" description="Helical" evidence="7">
    <location>
        <begin position="149"/>
        <end position="172"/>
    </location>
</feature>